<organism evidence="3 4">
    <name type="scientific">Selenomonas ruminantium</name>
    <dbReference type="NCBI Taxonomy" id="971"/>
    <lineage>
        <taxon>Bacteria</taxon>
        <taxon>Bacillati</taxon>
        <taxon>Bacillota</taxon>
        <taxon>Negativicutes</taxon>
        <taxon>Selenomonadales</taxon>
        <taxon>Selenomonadaceae</taxon>
        <taxon>Selenomonas</taxon>
    </lineage>
</organism>
<name>A0A1I3GQA8_SELRU</name>
<dbReference type="PANTHER" id="PTHR10093">
    <property type="entry name" value="IRON-SULFUR CLUSTER ASSEMBLY ENZYME NIFU HOMOLOG"/>
    <property type="match status" value="1"/>
</dbReference>
<dbReference type="AlphaFoldDB" id="A0A1I3GQA8"/>
<dbReference type="GO" id="GO:0051536">
    <property type="term" value="F:iron-sulfur cluster binding"/>
    <property type="evidence" value="ECO:0007669"/>
    <property type="project" value="InterPro"/>
</dbReference>
<dbReference type="OrthoDB" id="9804157at2"/>
<evidence type="ECO:0000259" key="2">
    <source>
        <dbReference type="Pfam" id="PF01592"/>
    </source>
</evidence>
<feature type="domain" description="NIF system FeS cluster assembly NifU N-terminal" evidence="2">
    <location>
        <begin position="7"/>
        <end position="95"/>
    </location>
</feature>
<sequence>MALDDVYTEVLGEHSRNPDHKHHLSCATCSVKGRNPSCGDEITLELQVEDGMVKDAAFTGIGCAISQASTDIMAELIRGRSVEEARGLAQKFISMIKGEITDEEELEELDEALALKNVSHMPARVKCAVLAWHTLDDALKSGNNNKQ</sequence>
<proteinExistence type="inferred from homology"/>
<dbReference type="GO" id="GO:0005506">
    <property type="term" value="F:iron ion binding"/>
    <property type="evidence" value="ECO:0007669"/>
    <property type="project" value="InterPro"/>
</dbReference>
<dbReference type="InterPro" id="IPR002871">
    <property type="entry name" value="NIF_FeS_clus_asmbl_NifU_N"/>
</dbReference>
<accession>A0A1I3GQA8</accession>
<reference evidence="3 4" key="1">
    <citation type="submission" date="2016-10" db="EMBL/GenBank/DDBJ databases">
        <authorList>
            <person name="de Groot N.N."/>
        </authorList>
    </citation>
    <scope>NUCLEOTIDE SEQUENCE [LARGE SCALE GENOMIC DNA]</scope>
    <source>
        <strain evidence="3 4">Z108</strain>
    </source>
</reference>
<dbReference type="RefSeq" id="WP_075445166.1">
    <property type="nucleotide sequence ID" value="NZ_FOQK01000024.1"/>
</dbReference>
<dbReference type="GO" id="GO:0016226">
    <property type="term" value="P:iron-sulfur cluster assembly"/>
    <property type="evidence" value="ECO:0007669"/>
    <property type="project" value="InterPro"/>
</dbReference>
<dbReference type="SUPFAM" id="SSF82649">
    <property type="entry name" value="SufE/NifU"/>
    <property type="match status" value="1"/>
</dbReference>
<dbReference type="EMBL" id="FOQK01000024">
    <property type="protein sequence ID" value="SFI25677.1"/>
    <property type="molecule type" value="Genomic_DNA"/>
</dbReference>
<evidence type="ECO:0000313" key="4">
    <source>
        <dbReference type="Proteomes" id="UP000183639"/>
    </source>
</evidence>
<comment type="similarity">
    <text evidence="1">Belongs to the NifU family.</text>
</comment>
<gene>
    <name evidence="3" type="ORF">SAMN04487861_12419</name>
</gene>
<evidence type="ECO:0000313" key="3">
    <source>
        <dbReference type="EMBL" id="SFI25677.1"/>
    </source>
</evidence>
<dbReference type="NCBIfam" id="TIGR01994">
    <property type="entry name" value="SUF_scaf_2"/>
    <property type="match status" value="1"/>
</dbReference>
<dbReference type="FunFam" id="3.90.1010.10:FF:000002">
    <property type="entry name" value="Iron-sulfur cluster assembly scaffold protein NifU"/>
    <property type="match status" value="1"/>
</dbReference>
<dbReference type="Pfam" id="PF01592">
    <property type="entry name" value="NifU_N"/>
    <property type="match status" value="1"/>
</dbReference>
<evidence type="ECO:0000256" key="1">
    <source>
        <dbReference type="ARBA" id="ARBA00006420"/>
    </source>
</evidence>
<dbReference type="CDD" id="cd06664">
    <property type="entry name" value="IscU_like"/>
    <property type="match status" value="1"/>
</dbReference>
<protein>
    <submittedName>
        <fullName evidence="3">Nitrogen fixation protein NifU</fullName>
    </submittedName>
</protein>
<dbReference type="Proteomes" id="UP000183639">
    <property type="component" value="Unassembled WGS sequence"/>
</dbReference>
<dbReference type="Gene3D" id="3.90.1010.10">
    <property type="match status" value="1"/>
</dbReference>